<feature type="compositionally biased region" description="Basic and acidic residues" evidence="6">
    <location>
        <begin position="291"/>
        <end position="302"/>
    </location>
</feature>
<dbReference type="GO" id="GO:0016020">
    <property type="term" value="C:membrane"/>
    <property type="evidence" value="ECO:0007669"/>
    <property type="project" value="UniProtKB-SubCell"/>
</dbReference>
<comment type="caution">
    <text evidence="9">The sequence shown here is derived from an EMBL/GenBank/DDBJ whole genome shotgun (WGS) entry which is preliminary data.</text>
</comment>
<keyword evidence="4" id="KW-0862">Zinc</keyword>
<dbReference type="PROSITE" id="PS51837">
    <property type="entry name" value="LITAF"/>
    <property type="match status" value="1"/>
</dbReference>
<feature type="compositionally biased region" description="Polar residues" evidence="6">
    <location>
        <begin position="808"/>
        <end position="820"/>
    </location>
</feature>
<accession>A0A2A9MQK4</accession>
<keyword evidence="7" id="KW-1133">Transmembrane helix</keyword>
<dbReference type="SMART" id="SM00714">
    <property type="entry name" value="LITAF"/>
    <property type="match status" value="1"/>
</dbReference>
<dbReference type="STRING" id="94643.A0A2A9MQK4"/>
<dbReference type="PANTHER" id="PTHR23292:SF6">
    <property type="entry name" value="FI16602P1-RELATED"/>
    <property type="match status" value="1"/>
</dbReference>
<feature type="compositionally biased region" description="Basic and acidic residues" evidence="6">
    <location>
        <begin position="628"/>
        <end position="647"/>
    </location>
</feature>
<dbReference type="AlphaFoldDB" id="A0A2A9MQK4"/>
<dbReference type="EMBL" id="NWUJ01000001">
    <property type="protein sequence ID" value="PFH38312.1"/>
    <property type="molecule type" value="Genomic_DNA"/>
</dbReference>
<feature type="domain" description="LITAF" evidence="8">
    <location>
        <begin position="29"/>
        <end position="114"/>
    </location>
</feature>
<evidence type="ECO:0000256" key="6">
    <source>
        <dbReference type="SAM" id="MobiDB-lite"/>
    </source>
</evidence>
<evidence type="ECO:0000313" key="10">
    <source>
        <dbReference type="Proteomes" id="UP000224006"/>
    </source>
</evidence>
<dbReference type="KEGG" id="bbes:BESB_006530"/>
<proteinExistence type="inferred from homology"/>
<evidence type="ECO:0000259" key="8">
    <source>
        <dbReference type="PROSITE" id="PS51837"/>
    </source>
</evidence>
<dbReference type="Pfam" id="PF10601">
    <property type="entry name" value="zf-LITAF-like"/>
    <property type="match status" value="1"/>
</dbReference>
<dbReference type="RefSeq" id="XP_029222321.1">
    <property type="nucleotide sequence ID" value="XM_029359408.1"/>
</dbReference>
<evidence type="ECO:0000256" key="4">
    <source>
        <dbReference type="ARBA" id="ARBA00022833"/>
    </source>
</evidence>
<dbReference type="PANTHER" id="PTHR23292">
    <property type="entry name" value="LIPOPOLYSACCHARIDE-INDUCED TUMOR NECROSIS FACTOR-ALPHA FACTOR"/>
    <property type="match status" value="1"/>
</dbReference>
<dbReference type="OrthoDB" id="332114at2759"/>
<dbReference type="InterPro" id="IPR006629">
    <property type="entry name" value="LITAF"/>
</dbReference>
<evidence type="ECO:0000256" key="1">
    <source>
        <dbReference type="ARBA" id="ARBA00004170"/>
    </source>
</evidence>
<feature type="transmembrane region" description="Helical" evidence="7">
    <location>
        <begin position="142"/>
        <end position="159"/>
    </location>
</feature>
<evidence type="ECO:0000313" key="9">
    <source>
        <dbReference type="EMBL" id="PFH38312.1"/>
    </source>
</evidence>
<keyword evidence="3" id="KW-0479">Metal-binding</keyword>
<sequence>MMSAAPIQISSTPVPVPVPEPACSKVHGPPGKRASGLSSSFGDAPVTTSCPHCHKAITTTVAYRHSCLGISICLFVTLLLGWYAFCVVPFLWMGLKDAVHTCPSCRNLINRQSRIQIPLGSLRDEIVTVKCGNCAVVLSRSYFLLFFVISFLILVFYILRAGWLGSALDVIPRGPSITASWRDFYDKCGQKSQLGNPLQAAGNFREHFSGKTVKWEGLVKQIKEGTFSSNFLFVAMYPTMTAEGRGRRGAGGLGGGEPEGDLASLLFGDDKAEGGEDGADARRSPAAPAGDARDDDGKTPEQREEAELLALDEENKGMQGDSADLALAFSEDLNKKVEALVPGDKISFEATLVELGRRGRPSLGRLWDVTVVERWEDRKKRLREKAEDEQRSFFEHLLPSFASPFGGFSPFSLMGSLGGRGVIVVRRQVLTSDPASSLASITQTWQSPRAGEPDGEGDGVVRVVRVVRDDWGGRGGDGVFDGVASGEEEDQRAKGAQGGLERLAEGVGKRDAQNLANKFPHLSGVLELFGDSGGAVNQSARGADDPVLSLGGAAAAHSGGLGFGALADADDGAPQEQGGWEKLLEELRAQRAGAGEPKTPKSGGAAANLFPFLKLGDERADDDDDGAETLKDAKHAETWTDAGKDEADASGLPSEPRPAAGETWKDRAGAGAGAAPSPRASTGEKDATRAEAVWGTREEGGAGQLPPVSAGKASPQRKAPAAQPERARGAAGAKQTEARQRGKKNVVKTERDAAPRSGAASAEKQETAKPGAQTRNTNAQAKREAKRLVSPSIERPASQQKNGDSKLSPKQPQPANTPQG</sequence>
<protein>
    <recommendedName>
        <fullName evidence="8">LITAF domain-containing protein</fullName>
    </recommendedName>
</protein>
<evidence type="ECO:0000256" key="3">
    <source>
        <dbReference type="ARBA" id="ARBA00022723"/>
    </source>
</evidence>
<name>A0A2A9MQK4_BESBE</name>
<evidence type="ECO:0000256" key="2">
    <source>
        <dbReference type="ARBA" id="ARBA00005975"/>
    </source>
</evidence>
<feature type="compositionally biased region" description="Basic and acidic residues" evidence="6">
    <location>
        <begin position="268"/>
        <end position="283"/>
    </location>
</feature>
<comment type="similarity">
    <text evidence="2">Belongs to the CDIP1/LITAF family.</text>
</comment>
<organism evidence="9 10">
    <name type="scientific">Besnoitia besnoiti</name>
    <name type="common">Apicomplexan protozoan</name>
    <dbReference type="NCBI Taxonomy" id="94643"/>
    <lineage>
        <taxon>Eukaryota</taxon>
        <taxon>Sar</taxon>
        <taxon>Alveolata</taxon>
        <taxon>Apicomplexa</taxon>
        <taxon>Conoidasida</taxon>
        <taxon>Coccidia</taxon>
        <taxon>Eucoccidiorida</taxon>
        <taxon>Eimeriorina</taxon>
        <taxon>Sarcocystidae</taxon>
        <taxon>Besnoitia</taxon>
    </lineage>
</organism>
<dbReference type="VEuPathDB" id="ToxoDB:BESB_006530"/>
<comment type="subcellular location">
    <subcellularLocation>
        <location evidence="1">Membrane</location>
        <topology evidence="1">Peripheral membrane protein</topology>
    </subcellularLocation>
</comment>
<dbReference type="GeneID" id="40305716"/>
<dbReference type="InterPro" id="IPR037519">
    <property type="entry name" value="LITAF_fam"/>
</dbReference>
<keyword evidence="7" id="KW-0812">Transmembrane</keyword>
<feature type="region of interest" description="Disordered" evidence="6">
    <location>
        <begin position="246"/>
        <end position="302"/>
    </location>
</feature>
<keyword evidence="10" id="KW-1185">Reference proteome</keyword>
<keyword evidence="5 7" id="KW-0472">Membrane</keyword>
<dbReference type="GO" id="GO:0008270">
    <property type="term" value="F:zinc ion binding"/>
    <property type="evidence" value="ECO:0007669"/>
    <property type="project" value="TreeGrafter"/>
</dbReference>
<feature type="region of interest" description="Disordered" evidence="6">
    <location>
        <begin position="617"/>
        <end position="820"/>
    </location>
</feature>
<dbReference type="Proteomes" id="UP000224006">
    <property type="component" value="Chromosome I"/>
</dbReference>
<gene>
    <name evidence="9" type="ORF">BESB_006530</name>
</gene>
<feature type="region of interest" description="Disordered" evidence="6">
    <location>
        <begin position="477"/>
        <end position="498"/>
    </location>
</feature>
<reference evidence="9 10" key="1">
    <citation type="submission" date="2017-09" db="EMBL/GenBank/DDBJ databases">
        <title>Genome sequencing of Besnoitia besnoiti strain Bb-Ger1.</title>
        <authorList>
            <person name="Schares G."/>
            <person name="Venepally P."/>
            <person name="Lorenzi H.A."/>
        </authorList>
    </citation>
    <scope>NUCLEOTIDE SEQUENCE [LARGE SCALE GENOMIC DNA]</scope>
    <source>
        <strain evidence="9 10">Bb-Ger1</strain>
    </source>
</reference>
<evidence type="ECO:0000256" key="7">
    <source>
        <dbReference type="SAM" id="Phobius"/>
    </source>
</evidence>
<feature type="transmembrane region" description="Helical" evidence="7">
    <location>
        <begin position="67"/>
        <end position="92"/>
    </location>
</feature>
<evidence type="ECO:0000256" key="5">
    <source>
        <dbReference type="ARBA" id="ARBA00023136"/>
    </source>
</evidence>